<dbReference type="EMBL" id="CM002928">
    <property type="protein sequence ID" value="KGN43510.1"/>
    <property type="molecule type" value="Genomic_DNA"/>
</dbReference>
<evidence type="ECO:0000313" key="2">
    <source>
        <dbReference type="Proteomes" id="UP000029981"/>
    </source>
</evidence>
<gene>
    <name evidence="1" type="ORF">Csa_7G043030</name>
</gene>
<dbReference type="Proteomes" id="UP000029981">
    <property type="component" value="Chromosome 7"/>
</dbReference>
<keyword evidence="2" id="KW-1185">Reference proteome</keyword>
<dbReference type="Gramene" id="KGN43510">
    <property type="protein sequence ID" value="KGN43510"/>
    <property type="gene ID" value="Csa_7G043030"/>
</dbReference>
<protein>
    <submittedName>
        <fullName evidence="1">Uncharacterized protein</fullName>
    </submittedName>
</protein>
<name>A0A0A0K1K7_CUCSA</name>
<evidence type="ECO:0000313" key="1">
    <source>
        <dbReference type="EMBL" id="KGN43510.1"/>
    </source>
</evidence>
<organism evidence="1 2">
    <name type="scientific">Cucumis sativus</name>
    <name type="common">Cucumber</name>
    <dbReference type="NCBI Taxonomy" id="3659"/>
    <lineage>
        <taxon>Eukaryota</taxon>
        <taxon>Viridiplantae</taxon>
        <taxon>Streptophyta</taxon>
        <taxon>Embryophyta</taxon>
        <taxon>Tracheophyta</taxon>
        <taxon>Spermatophyta</taxon>
        <taxon>Magnoliopsida</taxon>
        <taxon>eudicotyledons</taxon>
        <taxon>Gunneridae</taxon>
        <taxon>Pentapetalae</taxon>
        <taxon>rosids</taxon>
        <taxon>fabids</taxon>
        <taxon>Cucurbitales</taxon>
        <taxon>Cucurbitaceae</taxon>
        <taxon>Benincaseae</taxon>
        <taxon>Cucumis</taxon>
    </lineage>
</organism>
<accession>A0A0A0K1K7</accession>
<proteinExistence type="predicted"/>
<reference evidence="1 2" key="1">
    <citation type="journal article" date="2009" name="Nat. Genet.">
        <title>The genome of the cucumber, Cucumis sativus L.</title>
        <authorList>
            <person name="Huang S."/>
            <person name="Li R."/>
            <person name="Zhang Z."/>
            <person name="Li L."/>
            <person name="Gu X."/>
            <person name="Fan W."/>
            <person name="Lucas W.J."/>
            <person name="Wang X."/>
            <person name="Xie B."/>
            <person name="Ni P."/>
            <person name="Ren Y."/>
            <person name="Zhu H."/>
            <person name="Li J."/>
            <person name="Lin K."/>
            <person name="Jin W."/>
            <person name="Fei Z."/>
            <person name="Li G."/>
            <person name="Staub J."/>
            <person name="Kilian A."/>
            <person name="van der Vossen E.A."/>
            <person name="Wu Y."/>
            <person name="Guo J."/>
            <person name="He J."/>
            <person name="Jia Z."/>
            <person name="Ren Y."/>
            <person name="Tian G."/>
            <person name="Lu Y."/>
            <person name="Ruan J."/>
            <person name="Qian W."/>
            <person name="Wang M."/>
            <person name="Huang Q."/>
            <person name="Li B."/>
            <person name="Xuan Z."/>
            <person name="Cao J."/>
            <person name="Asan"/>
            <person name="Wu Z."/>
            <person name="Zhang J."/>
            <person name="Cai Q."/>
            <person name="Bai Y."/>
            <person name="Zhao B."/>
            <person name="Han Y."/>
            <person name="Li Y."/>
            <person name="Li X."/>
            <person name="Wang S."/>
            <person name="Shi Q."/>
            <person name="Liu S."/>
            <person name="Cho W.K."/>
            <person name="Kim J.Y."/>
            <person name="Xu Y."/>
            <person name="Heller-Uszynska K."/>
            <person name="Miao H."/>
            <person name="Cheng Z."/>
            <person name="Zhang S."/>
            <person name="Wu J."/>
            <person name="Yang Y."/>
            <person name="Kang H."/>
            <person name="Li M."/>
            <person name="Liang H."/>
            <person name="Ren X."/>
            <person name="Shi Z."/>
            <person name="Wen M."/>
            <person name="Jian M."/>
            <person name="Yang H."/>
            <person name="Zhang G."/>
            <person name="Yang Z."/>
            <person name="Chen R."/>
            <person name="Liu S."/>
            <person name="Li J."/>
            <person name="Ma L."/>
            <person name="Liu H."/>
            <person name="Zhou Y."/>
            <person name="Zhao J."/>
            <person name="Fang X."/>
            <person name="Li G."/>
            <person name="Fang L."/>
            <person name="Li Y."/>
            <person name="Liu D."/>
            <person name="Zheng H."/>
            <person name="Zhang Y."/>
            <person name="Qin N."/>
            <person name="Li Z."/>
            <person name="Yang G."/>
            <person name="Yang S."/>
            <person name="Bolund L."/>
            <person name="Kristiansen K."/>
            <person name="Zheng H."/>
            <person name="Li S."/>
            <person name="Zhang X."/>
            <person name="Yang H."/>
            <person name="Wang J."/>
            <person name="Sun R."/>
            <person name="Zhang B."/>
            <person name="Jiang S."/>
            <person name="Wang J."/>
            <person name="Du Y."/>
            <person name="Li S."/>
        </authorList>
    </citation>
    <scope>NUCLEOTIDE SEQUENCE [LARGE SCALE GENOMIC DNA]</scope>
    <source>
        <strain evidence="2">cv. 9930</strain>
    </source>
</reference>
<reference evidence="1 2" key="4">
    <citation type="journal article" date="2011" name="BMC Genomics">
        <title>RNA-Seq improves annotation of protein-coding genes in the cucumber genome.</title>
        <authorList>
            <person name="Li Z."/>
            <person name="Zhang Z."/>
            <person name="Yan P."/>
            <person name="Huang S."/>
            <person name="Fei Z."/>
            <person name="Lin K."/>
        </authorList>
    </citation>
    <scope>NUCLEOTIDE SEQUENCE [LARGE SCALE GENOMIC DNA]</scope>
    <source>
        <strain evidence="2">cv. 9930</strain>
    </source>
</reference>
<dbReference type="AlphaFoldDB" id="A0A0A0K1K7"/>
<reference evidence="1 2" key="2">
    <citation type="journal article" date="2009" name="PLoS ONE">
        <title>An integrated genetic and cytogenetic map of the cucumber genome.</title>
        <authorList>
            <person name="Ren Y."/>
            <person name="Zhang Z."/>
            <person name="Liu J."/>
            <person name="Staub J.E."/>
            <person name="Han Y."/>
            <person name="Cheng Z."/>
            <person name="Li X."/>
            <person name="Lu J."/>
            <person name="Miao H."/>
            <person name="Kang H."/>
            <person name="Xie B."/>
            <person name="Gu X."/>
            <person name="Wang X."/>
            <person name="Du Y."/>
            <person name="Jin W."/>
            <person name="Huang S."/>
        </authorList>
    </citation>
    <scope>NUCLEOTIDE SEQUENCE [LARGE SCALE GENOMIC DNA]</scope>
    <source>
        <strain evidence="2">cv. 9930</strain>
    </source>
</reference>
<reference evidence="1 2" key="3">
    <citation type="journal article" date="2010" name="BMC Genomics">
        <title>Transcriptome sequencing and comparative analysis of cucumber flowers with different sex types.</title>
        <authorList>
            <person name="Guo S."/>
            <person name="Zheng Y."/>
            <person name="Joung J.G."/>
            <person name="Liu S."/>
            <person name="Zhang Z."/>
            <person name="Crasta O.R."/>
            <person name="Sobral B.W."/>
            <person name="Xu Y."/>
            <person name="Huang S."/>
            <person name="Fei Z."/>
        </authorList>
    </citation>
    <scope>NUCLEOTIDE SEQUENCE [LARGE SCALE GENOMIC DNA]</scope>
    <source>
        <strain evidence="2">cv. 9930</strain>
    </source>
</reference>
<sequence length="76" mass="8823">MQLEIILDVVKLKIIVEVKVILDEAKSFARGFGVHFFHEMASEVTVFASFDFNFWAKAHQAQQAHQTQKNRAEEHH</sequence>